<dbReference type="Proteomes" id="UP000030680">
    <property type="component" value="Unassembled WGS sequence"/>
</dbReference>
<evidence type="ECO:0000256" key="10">
    <source>
        <dbReference type="PROSITE-ProRule" id="PRU10141"/>
    </source>
</evidence>
<dbReference type="eggNOG" id="KOG0598">
    <property type="taxonomic scope" value="Eukaryota"/>
</dbReference>
<dbReference type="GO" id="GO:0106310">
    <property type="term" value="F:protein serine kinase activity"/>
    <property type="evidence" value="ECO:0007669"/>
    <property type="project" value="RHEA"/>
</dbReference>
<dbReference type="EMBL" id="KB454492">
    <property type="protein sequence ID" value="EME31393.1"/>
    <property type="molecule type" value="Genomic_DNA"/>
</dbReference>
<evidence type="ECO:0000256" key="6">
    <source>
        <dbReference type="ARBA" id="ARBA00022777"/>
    </source>
</evidence>
<comment type="catalytic activity">
    <reaction evidence="8">
        <text>L-threonyl-[protein] + ATP = O-phospho-L-threonyl-[protein] + ADP + H(+)</text>
        <dbReference type="Rhea" id="RHEA:46608"/>
        <dbReference type="Rhea" id="RHEA-COMP:11060"/>
        <dbReference type="Rhea" id="RHEA-COMP:11605"/>
        <dbReference type="ChEBI" id="CHEBI:15378"/>
        <dbReference type="ChEBI" id="CHEBI:30013"/>
        <dbReference type="ChEBI" id="CHEBI:30616"/>
        <dbReference type="ChEBI" id="CHEBI:61977"/>
        <dbReference type="ChEBI" id="CHEBI:456216"/>
        <dbReference type="EC" id="2.7.11.1"/>
    </reaction>
</comment>
<dbReference type="GeneID" id="17090041"/>
<evidence type="ECO:0000256" key="2">
    <source>
        <dbReference type="ARBA" id="ARBA00022527"/>
    </source>
</evidence>
<dbReference type="FunFam" id="3.30.200.20:FF:000048">
    <property type="entry name" value="Non-specific serine/threonine protein kinase"/>
    <property type="match status" value="1"/>
</dbReference>
<evidence type="ECO:0000256" key="7">
    <source>
        <dbReference type="ARBA" id="ARBA00022840"/>
    </source>
</evidence>
<dbReference type="CDD" id="cd05123">
    <property type="entry name" value="STKc_AGC"/>
    <property type="match status" value="1"/>
</dbReference>
<keyword evidence="6 15" id="KW-0418">Kinase</keyword>
<dbReference type="Gramene" id="EME31393">
    <property type="protein sequence ID" value="EME31393"/>
    <property type="gene ID" value="Gasu_13570"/>
</dbReference>
<reference evidence="16" key="1">
    <citation type="journal article" date="2013" name="Science">
        <title>Gene transfer from bacteria and archaea facilitated evolution of an extremophilic eukaryote.</title>
        <authorList>
            <person name="Schonknecht G."/>
            <person name="Chen W.H."/>
            <person name="Ternes C.M."/>
            <person name="Barbier G.G."/>
            <person name="Shrestha R.P."/>
            <person name="Stanke M."/>
            <person name="Brautigam A."/>
            <person name="Baker B.J."/>
            <person name="Banfield J.F."/>
            <person name="Garavito R.M."/>
            <person name="Carr K."/>
            <person name="Wilkerson C."/>
            <person name="Rensing S.A."/>
            <person name="Gagneul D."/>
            <person name="Dickenson N.E."/>
            <person name="Oesterhelt C."/>
            <person name="Lercher M.J."/>
            <person name="Weber A.P."/>
        </authorList>
    </citation>
    <scope>NUCLEOTIDE SEQUENCE [LARGE SCALE GENOMIC DNA]</scope>
    <source>
        <strain evidence="16">074W</strain>
    </source>
</reference>
<dbReference type="FunFam" id="1.10.510.10:FF:000008">
    <property type="entry name" value="Non-specific serine/threonine protein kinase"/>
    <property type="match status" value="1"/>
</dbReference>
<dbReference type="PROSITE" id="PS51285">
    <property type="entry name" value="AGC_KINASE_CTER"/>
    <property type="match status" value="1"/>
</dbReference>
<dbReference type="InterPro" id="IPR011009">
    <property type="entry name" value="Kinase-like_dom_sf"/>
</dbReference>
<evidence type="ECO:0000313" key="16">
    <source>
        <dbReference type="Proteomes" id="UP000030680"/>
    </source>
</evidence>
<feature type="compositionally biased region" description="Basic and acidic residues" evidence="12">
    <location>
        <begin position="73"/>
        <end position="82"/>
    </location>
</feature>
<dbReference type="InterPro" id="IPR000961">
    <property type="entry name" value="AGC-kinase_C"/>
</dbReference>
<comment type="catalytic activity">
    <reaction evidence="9">
        <text>L-seryl-[protein] + ATP = O-phospho-L-seryl-[protein] + ADP + H(+)</text>
        <dbReference type="Rhea" id="RHEA:17989"/>
        <dbReference type="Rhea" id="RHEA-COMP:9863"/>
        <dbReference type="Rhea" id="RHEA-COMP:11604"/>
        <dbReference type="ChEBI" id="CHEBI:15378"/>
        <dbReference type="ChEBI" id="CHEBI:29999"/>
        <dbReference type="ChEBI" id="CHEBI:30616"/>
        <dbReference type="ChEBI" id="CHEBI:83421"/>
        <dbReference type="ChEBI" id="CHEBI:456216"/>
        <dbReference type="EC" id="2.7.11.1"/>
    </reaction>
</comment>
<dbReference type="GO" id="GO:0005524">
    <property type="term" value="F:ATP binding"/>
    <property type="evidence" value="ECO:0007669"/>
    <property type="project" value="UniProtKB-UniRule"/>
</dbReference>
<proteinExistence type="inferred from homology"/>
<feature type="domain" description="AGC-kinase C-terminal" evidence="14">
    <location>
        <begin position="381"/>
        <end position="458"/>
    </location>
</feature>
<dbReference type="Gene3D" id="1.10.510.10">
    <property type="entry name" value="Transferase(Phosphotransferase) domain 1"/>
    <property type="match status" value="1"/>
</dbReference>
<evidence type="ECO:0000256" key="11">
    <source>
        <dbReference type="RuleBase" id="RU000304"/>
    </source>
</evidence>
<dbReference type="RefSeq" id="XP_005707913.1">
    <property type="nucleotide sequence ID" value="XM_005707856.1"/>
</dbReference>
<dbReference type="PROSITE" id="PS00108">
    <property type="entry name" value="PROTEIN_KINASE_ST"/>
    <property type="match status" value="1"/>
</dbReference>
<dbReference type="OrthoDB" id="63267at2759"/>
<dbReference type="SMART" id="SM00133">
    <property type="entry name" value="S_TK_X"/>
    <property type="match status" value="1"/>
</dbReference>
<evidence type="ECO:0000259" key="13">
    <source>
        <dbReference type="PROSITE" id="PS50011"/>
    </source>
</evidence>
<keyword evidence="2 11" id="KW-0723">Serine/threonine-protein kinase</keyword>
<keyword evidence="16" id="KW-1185">Reference proteome</keyword>
<accession>M2Y5Z1</accession>
<dbReference type="PANTHER" id="PTHR24351">
    <property type="entry name" value="RIBOSOMAL PROTEIN S6 KINASE"/>
    <property type="match status" value="1"/>
</dbReference>
<evidence type="ECO:0000256" key="8">
    <source>
        <dbReference type="ARBA" id="ARBA00047899"/>
    </source>
</evidence>
<gene>
    <name evidence="15" type="ORF">Gasu_13570</name>
</gene>
<dbReference type="PROSITE" id="PS50011">
    <property type="entry name" value="PROTEIN_KINASE_DOM"/>
    <property type="match status" value="1"/>
</dbReference>
<evidence type="ECO:0000256" key="4">
    <source>
        <dbReference type="ARBA" id="ARBA00022679"/>
    </source>
</evidence>
<evidence type="ECO:0000256" key="1">
    <source>
        <dbReference type="ARBA" id="ARBA00012513"/>
    </source>
</evidence>
<dbReference type="EC" id="2.7.11.1" evidence="1"/>
<name>M2Y5Z1_GALSU</name>
<keyword evidence="7 10" id="KW-0067">ATP-binding</keyword>
<evidence type="ECO:0000256" key="5">
    <source>
        <dbReference type="ARBA" id="ARBA00022741"/>
    </source>
</evidence>
<protein>
    <recommendedName>
        <fullName evidence="1">non-specific serine/threonine protein kinase</fullName>
        <ecNumber evidence="1">2.7.11.1</ecNumber>
    </recommendedName>
</protein>
<dbReference type="SMART" id="SM00220">
    <property type="entry name" value="S_TKc"/>
    <property type="match status" value="1"/>
</dbReference>
<evidence type="ECO:0000256" key="12">
    <source>
        <dbReference type="SAM" id="MobiDB-lite"/>
    </source>
</evidence>
<evidence type="ECO:0000313" key="15">
    <source>
        <dbReference type="EMBL" id="EME31393.1"/>
    </source>
</evidence>
<dbReference type="Pfam" id="PF00069">
    <property type="entry name" value="Pkinase"/>
    <property type="match status" value="1"/>
</dbReference>
<keyword evidence="4 15" id="KW-0808">Transferase</keyword>
<dbReference type="STRING" id="130081.M2Y5Z1"/>
<keyword evidence="3" id="KW-0597">Phosphoprotein</keyword>
<dbReference type="AlphaFoldDB" id="M2Y5Z1"/>
<feature type="region of interest" description="Disordered" evidence="12">
    <location>
        <begin position="32"/>
        <end position="99"/>
    </location>
</feature>
<evidence type="ECO:0000256" key="3">
    <source>
        <dbReference type="ARBA" id="ARBA00022553"/>
    </source>
</evidence>
<organism evidence="15 16">
    <name type="scientific">Galdieria sulphuraria</name>
    <name type="common">Red alga</name>
    <dbReference type="NCBI Taxonomy" id="130081"/>
    <lineage>
        <taxon>Eukaryota</taxon>
        <taxon>Rhodophyta</taxon>
        <taxon>Bangiophyceae</taxon>
        <taxon>Galdieriales</taxon>
        <taxon>Galdieriaceae</taxon>
        <taxon>Galdieria</taxon>
    </lineage>
</organism>
<dbReference type="Gene3D" id="3.30.200.20">
    <property type="entry name" value="Phosphorylase Kinase, domain 1"/>
    <property type="match status" value="1"/>
</dbReference>
<dbReference type="InterPro" id="IPR008271">
    <property type="entry name" value="Ser/Thr_kinase_AS"/>
</dbReference>
<comment type="similarity">
    <text evidence="11">Belongs to the protein kinase superfamily.</text>
</comment>
<dbReference type="InterPro" id="IPR000719">
    <property type="entry name" value="Prot_kinase_dom"/>
</dbReference>
<evidence type="ECO:0000256" key="9">
    <source>
        <dbReference type="ARBA" id="ARBA00048679"/>
    </source>
</evidence>
<keyword evidence="5 10" id="KW-0547">Nucleotide-binding</keyword>
<dbReference type="InterPro" id="IPR017441">
    <property type="entry name" value="Protein_kinase_ATP_BS"/>
</dbReference>
<sequence>MGNKVPVPEKLSVKHSKKQQRYAGAYAAAVTEDDYGNVKHPSRPPHAYDLKEADVSSYEWRGPSSDSSQGRYPKKEVTRSVEGEAPSLSRRSESNSWKMSVANRHSTSTLFGAKVSVDDFEPIATIGKGSFAKVLQVRKKNTGEIFAMKILLKSTIIARNQVEHTRAERSILQHIKHPYIVSLKYAFQTEDKLYLVMDFCGGGELFYHLKKEGRFSEERVRLYAAEILLALEHLHSLNIIYRDLKPENILLDAEGHIRLADFGLSKILNDPEAQASTFCGTPEYLAPEILNGSGHGIPVDWWSLGTLICEMLTGLPPFYSQNLNSMYEKILKAELKLTNDPSILSTDARNLIQALLQRDPHKRLGSGPKGADEIKEHSFFRSIDFEKLYRREISAPWKPQMLSDDYIGNFDDTFTGEKADFDMSEMEAKLKNKKGMKDMFPQEKSRNYFDGFTYIEQR</sequence>
<dbReference type="SUPFAM" id="SSF56112">
    <property type="entry name" value="Protein kinase-like (PK-like)"/>
    <property type="match status" value="1"/>
</dbReference>
<dbReference type="OMA" id="PRANGNI"/>
<dbReference type="InterPro" id="IPR045270">
    <property type="entry name" value="STKc_AGC"/>
</dbReference>
<feature type="domain" description="Protein kinase" evidence="13">
    <location>
        <begin position="120"/>
        <end position="380"/>
    </location>
</feature>
<dbReference type="KEGG" id="gsl:Gasu_13570"/>
<feature type="binding site" evidence="10">
    <location>
        <position position="149"/>
    </location>
    <ligand>
        <name>ATP</name>
        <dbReference type="ChEBI" id="CHEBI:30616"/>
    </ligand>
</feature>
<dbReference type="PROSITE" id="PS00107">
    <property type="entry name" value="PROTEIN_KINASE_ATP"/>
    <property type="match status" value="1"/>
</dbReference>
<dbReference type="GO" id="GO:0004674">
    <property type="term" value="F:protein serine/threonine kinase activity"/>
    <property type="evidence" value="ECO:0007669"/>
    <property type="project" value="UniProtKB-KW"/>
</dbReference>
<evidence type="ECO:0000259" key="14">
    <source>
        <dbReference type="PROSITE" id="PS51285"/>
    </source>
</evidence>